<organism evidence="7 8">
    <name type="scientific">Laccaria amethystina LaAM-08-1</name>
    <dbReference type="NCBI Taxonomy" id="1095629"/>
    <lineage>
        <taxon>Eukaryota</taxon>
        <taxon>Fungi</taxon>
        <taxon>Dikarya</taxon>
        <taxon>Basidiomycota</taxon>
        <taxon>Agaricomycotina</taxon>
        <taxon>Agaricomycetes</taxon>
        <taxon>Agaricomycetidae</taxon>
        <taxon>Agaricales</taxon>
        <taxon>Agaricineae</taxon>
        <taxon>Hydnangiaceae</taxon>
        <taxon>Laccaria</taxon>
    </lineage>
</organism>
<dbReference type="CDD" id="cd00302">
    <property type="entry name" value="cytochrome_P450"/>
    <property type="match status" value="2"/>
</dbReference>
<proteinExistence type="inferred from homology"/>
<dbReference type="GO" id="GO:0005506">
    <property type="term" value="F:iron ion binding"/>
    <property type="evidence" value="ECO:0007669"/>
    <property type="project" value="InterPro"/>
</dbReference>
<dbReference type="STRING" id="1095629.A0A0C9WVZ7"/>
<evidence type="ECO:0000256" key="3">
    <source>
        <dbReference type="ARBA" id="ARBA00022617"/>
    </source>
</evidence>
<dbReference type="InterPro" id="IPR036396">
    <property type="entry name" value="Cyt_P450_sf"/>
</dbReference>
<reference evidence="8" key="2">
    <citation type="submission" date="2015-01" db="EMBL/GenBank/DDBJ databases">
        <title>Evolutionary Origins and Diversification of the Mycorrhizal Mutualists.</title>
        <authorList>
            <consortium name="DOE Joint Genome Institute"/>
            <consortium name="Mycorrhizal Genomics Consortium"/>
            <person name="Kohler A."/>
            <person name="Kuo A."/>
            <person name="Nagy L.G."/>
            <person name="Floudas D."/>
            <person name="Copeland A."/>
            <person name="Barry K.W."/>
            <person name="Cichocki N."/>
            <person name="Veneault-Fourrey C."/>
            <person name="LaButti K."/>
            <person name="Lindquist E.A."/>
            <person name="Lipzen A."/>
            <person name="Lundell T."/>
            <person name="Morin E."/>
            <person name="Murat C."/>
            <person name="Riley R."/>
            <person name="Ohm R."/>
            <person name="Sun H."/>
            <person name="Tunlid A."/>
            <person name="Henrissat B."/>
            <person name="Grigoriev I.V."/>
            <person name="Hibbett D.S."/>
            <person name="Martin F."/>
        </authorList>
    </citation>
    <scope>NUCLEOTIDE SEQUENCE [LARGE SCALE GENOMIC DNA]</scope>
    <source>
        <strain evidence="8">LaAM-08-1</strain>
    </source>
</reference>
<dbReference type="PANTHER" id="PTHR24304:SF2">
    <property type="entry name" value="24-HYDROXYCHOLESTEROL 7-ALPHA-HYDROXYLASE"/>
    <property type="match status" value="1"/>
</dbReference>
<dbReference type="GO" id="GO:0020037">
    <property type="term" value="F:heme binding"/>
    <property type="evidence" value="ECO:0007669"/>
    <property type="project" value="InterPro"/>
</dbReference>
<gene>
    <name evidence="7" type="ORF">K443DRAFT_106786</name>
</gene>
<keyword evidence="4" id="KW-0479">Metal-binding</keyword>
<dbReference type="OrthoDB" id="1055148at2759"/>
<keyword evidence="6" id="KW-0472">Membrane</keyword>
<reference evidence="7 8" key="1">
    <citation type="submission" date="2014-04" db="EMBL/GenBank/DDBJ databases">
        <authorList>
            <consortium name="DOE Joint Genome Institute"/>
            <person name="Kuo A."/>
            <person name="Kohler A."/>
            <person name="Nagy L.G."/>
            <person name="Floudas D."/>
            <person name="Copeland A."/>
            <person name="Barry K.W."/>
            <person name="Cichocki N."/>
            <person name="Veneault-Fourrey C."/>
            <person name="LaButti K."/>
            <person name="Lindquist E.A."/>
            <person name="Lipzen A."/>
            <person name="Lundell T."/>
            <person name="Morin E."/>
            <person name="Murat C."/>
            <person name="Sun H."/>
            <person name="Tunlid A."/>
            <person name="Henrissat B."/>
            <person name="Grigoriev I.V."/>
            <person name="Hibbett D.S."/>
            <person name="Martin F."/>
            <person name="Nordberg H.P."/>
            <person name="Cantor M.N."/>
            <person name="Hua S.X."/>
        </authorList>
    </citation>
    <scope>NUCLEOTIDE SEQUENCE [LARGE SCALE GENOMIC DNA]</scope>
    <source>
        <strain evidence="7 8">LaAM-08-1</strain>
    </source>
</reference>
<dbReference type="PRINTS" id="PR00465">
    <property type="entry name" value="EP450IV"/>
</dbReference>
<comment type="similarity">
    <text evidence="2">Belongs to the cytochrome P450 family.</text>
</comment>
<accession>A0A0C9WVZ7</accession>
<evidence type="ECO:0000256" key="4">
    <source>
        <dbReference type="ARBA" id="ARBA00022723"/>
    </source>
</evidence>
<dbReference type="InterPro" id="IPR002403">
    <property type="entry name" value="Cyt_P450_E_grp-IV"/>
</dbReference>
<evidence type="ECO:0000313" key="8">
    <source>
        <dbReference type="Proteomes" id="UP000054477"/>
    </source>
</evidence>
<keyword evidence="5" id="KW-0408">Iron</keyword>
<dbReference type="HOGENOM" id="CLU_300908_0_0_1"/>
<name>A0A0C9WVZ7_9AGAR</name>
<evidence type="ECO:0008006" key="9">
    <source>
        <dbReference type="Google" id="ProtNLM"/>
    </source>
</evidence>
<evidence type="ECO:0000256" key="5">
    <source>
        <dbReference type="ARBA" id="ARBA00023004"/>
    </source>
</evidence>
<dbReference type="AlphaFoldDB" id="A0A0C9WVZ7"/>
<evidence type="ECO:0000256" key="6">
    <source>
        <dbReference type="SAM" id="Phobius"/>
    </source>
</evidence>
<dbReference type="InterPro" id="IPR001128">
    <property type="entry name" value="Cyt_P450"/>
</dbReference>
<evidence type="ECO:0000313" key="7">
    <source>
        <dbReference type="EMBL" id="KIJ96740.1"/>
    </source>
</evidence>
<dbReference type="EMBL" id="KN838712">
    <property type="protein sequence ID" value="KIJ96740.1"/>
    <property type="molecule type" value="Genomic_DNA"/>
</dbReference>
<dbReference type="Gene3D" id="1.10.630.10">
    <property type="entry name" value="Cytochrome P450"/>
    <property type="match status" value="2"/>
</dbReference>
<dbReference type="InterPro" id="IPR050529">
    <property type="entry name" value="CYP450_sterol_14alpha_dmase"/>
</dbReference>
<keyword evidence="3" id="KW-0349">Heme</keyword>
<keyword evidence="6" id="KW-0812">Transmembrane</keyword>
<dbReference type="GO" id="GO:0004497">
    <property type="term" value="F:monooxygenase activity"/>
    <property type="evidence" value="ECO:0007669"/>
    <property type="project" value="InterPro"/>
</dbReference>
<keyword evidence="8" id="KW-1185">Reference proteome</keyword>
<evidence type="ECO:0000256" key="2">
    <source>
        <dbReference type="ARBA" id="ARBA00010617"/>
    </source>
</evidence>
<keyword evidence="6" id="KW-1133">Transmembrane helix</keyword>
<dbReference type="Proteomes" id="UP000054477">
    <property type="component" value="Unassembled WGS sequence"/>
</dbReference>
<dbReference type="PANTHER" id="PTHR24304">
    <property type="entry name" value="CYTOCHROME P450 FAMILY 7"/>
    <property type="match status" value="1"/>
</dbReference>
<dbReference type="Pfam" id="PF00067">
    <property type="entry name" value="p450"/>
    <property type="match status" value="2"/>
</dbReference>
<sequence>MPTPNPTVLTLEWPLTQSAIFFTTLAISVPMTLAILLRPSKSKAGVHDLGGIPIFTAWTFFTKRYDFLWKHFNSGKKYFQFRVLQHRVIALSGEEARKIFFVEQGLSLNEGYRILMGAAPRLEDINVRDIQEGDFVKRLLLLIHKDQVLDVLPALFENVNRRTKDWGNEGRINPFKEVYDLVFQITVRMATCQELAENKDDIERLTQHYWDLEKSATPVALLLPWFPSQAKKAQRNSTRALFTLLHKYVDLRRKAPVPSSDSIDTLIAYGDTNEAIVGVIMGIIFAGVINTGATSCWILLNLGVNPEWKSKVMEELKTLITNHTNTLFKEPLHKRLAAIPLSAWEEELPALDLVIRETLRITTSGTAIRRNLGKDILLADTTLRRGDFLAYSLADVHLNADIYTDPTKFAPGRFTKGKEEDQKETYTYIGWGVGRHPCAGMRIAKMEMKVVLAMFLVGFEYELVDSSGNFPKELPLQDRNDIQQLSSGTISFVAIAVGVLVMLTSHLLRSQSKGGIHDLAGIPILAAWDFYTKRYDFLRKHFDSGKKYFQFHILQVFNMLVFFPRTTQLTASVFKYRVVALSGEDARKLFFSEQGLDLEDGYRILQGGIPSLEEIDVKDGEVKLDTDFMKRLLLLLHKDRISNVLPVLLDDIDRKIKCWGKEGMIDPFKDVYDLAVQMTVRMATCQELAKNKDDINHLMRHYRDVDESATPVNVLLPCFPSQARKTREKATRALFTLLQKYVDLRRKAAVPSSDPIDTLIAHGDTDELIVGTSMGIIFAGVINTGRNMCWVLLNLGANPEWKLKVANELRALVANHTNTLSQEPLHKRLAAVPLNAWEEELPILDLVIRETLRITMCFAVLRRNLGKGIPLAASLIKRGDFVAYSLADVHMNPNIYTNPGKFDPGRFMKGKEEDKKASFAYAAWGAGRHPCPGMRFAKLEIKFVLALFLVGYEFELVDGNGNFPKEFPAVDRNDLHQLSAVGDTCYLKFKRLIE</sequence>
<dbReference type="GO" id="GO:0016705">
    <property type="term" value="F:oxidoreductase activity, acting on paired donors, with incorporation or reduction of molecular oxygen"/>
    <property type="evidence" value="ECO:0007669"/>
    <property type="project" value="InterPro"/>
</dbReference>
<protein>
    <recommendedName>
        <fullName evidence="9">Cytochrome P450</fullName>
    </recommendedName>
</protein>
<dbReference type="SUPFAM" id="SSF48264">
    <property type="entry name" value="Cytochrome P450"/>
    <property type="match status" value="2"/>
</dbReference>
<evidence type="ECO:0000256" key="1">
    <source>
        <dbReference type="ARBA" id="ARBA00001971"/>
    </source>
</evidence>
<feature type="transmembrane region" description="Helical" evidence="6">
    <location>
        <begin position="20"/>
        <end position="37"/>
    </location>
</feature>
<comment type="cofactor">
    <cofactor evidence="1">
        <name>heme</name>
        <dbReference type="ChEBI" id="CHEBI:30413"/>
    </cofactor>
</comment>